<dbReference type="Proteomes" id="UP001054252">
    <property type="component" value="Unassembled WGS sequence"/>
</dbReference>
<dbReference type="EMBL" id="BPVZ01000001">
    <property type="protein sequence ID" value="GKU85436.1"/>
    <property type="molecule type" value="Genomic_DNA"/>
</dbReference>
<evidence type="ECO:0000313" key="2">
    <source>
        <dbReference type="EMBL" id="GKU85436.1"/>
    </source>
</evidence>
<sequence length="440" mass="49691">MWFQWHLSLVGRSSASGWKRAAKCLNLVKVLQAHMCIQRKRRQSIISHSRADIALLLHNGRIQDALDRVAQLYKDQKVLCAYDQIQHFSELVLDNMCHVKNIGSWLLLPTDFQEAVLSLMFAASRCGELPELNLIRILFRERFGPELELGNGVNLEMKKNLCMGFVSDDVKLNLIAEIAKDDNLHMGFQDSEEKAEVLDLEIQGISSDTDDESRIHITELPIMLPREDFLESTTRPLSTSTSLDSVSDLIYETSIVYLDDLEEKKNMTTDQKSVDTSAISAKPAIECCPSSTEELLEKNDSRMLVPWHGSMETRPKHVHPKLPEYDDVVAQLKDVKHSMLAENHVAWDGSMDISIAPKQNSSTPRHGHPKLPEYADVAAQLKDVKCSILVEDHVAWDGSMGIIIAPKQNSSRPRHVHPKLPEYDDVVAALRNIKAELYNS</sequence>
<dbReference type="Pfam" id="PF03398">
    <property type="entry name" value="Ist1"/>
    <property type="match status" value="1"/>
</dbReference>
<dbReference type="Gene3D" id="1.20.1260.60">
    <property type="entry name" value="Vacuolar protein sorting-associated protein Ist1"/>
    <property type="match status" value="1"/>
</dbReference>
<evidence type="ECO:0000313" key="3">
    <source>
        <dbReference type="Proteomes" id="UP001054252"/>
    </source>
</evidence>
<organism evidence="2 3">
    <name type="scientific">Rubroshorea leprosula</name>
    <dbReference type="NCBI Taxonomy" id="152421"/>
    <lineage>
        <taxon>Eukaryota</taxon>
        <taxon>Viridiplantae</taxon>
        <taxon>Streptophyta</taxon>
        <taxon>Embryophyta</taxon>
        <taxon>Tracheophyta</taxon>
        <taxon>Spermatophyta</taxon>
        <taxon>Magnoliopsida</taxon>
        <taxon>eudicotyledons</taxon>
        <taxon>Gunneridae</taxon>
        <taxon>Pentapetalae</taxon>
        <taxon>rosids</taxon>
        <taxon>malvids</taxon>
        <taxon>Malvales</taxon>
        <taxon>Dipterocarpaceae</taxon>
        <taxon>Rubroshorea</taxon>
    </lineage>
</organism>
<comment type="similarity">
    <text evidence="1">Belongs to the IST1 family.</text>
</comment>
<reference evidence="2 3" key="1">
    <citation type="journal article" date="2021" name="Commun. Biol.">
        <title>The genome of Shorea leprosula (Dipterocarpaceae) highlights the ecological relevance of drought in aseasonal tropical rainforests.</title>
        <authorList>
            <person name="Ng K.K.S."/>
            <person name="Kobayashi M.J."/>
            <person name="Fawcett J.A."/>
            <person name="Hatakeyama M."/>
            <person name="Paape T."/>
            <person name="Ng C.H."/>
            <person name="Ang C.C."/>
            <person name="Tnah L.H."/>
            <person name="Lee C.T."/>
            <person name="Nishiyama T."/>
            <person name="Sese J."/>
            <person name="O'Brien M.J."/>
            <person name="Copetti D."/>
            <person name="Mohd Noor M.I."/>
            <person name="Ong R.C."/>
            <person name="Putra M."/>
            <person name="Sireger I.Z."/>
            <person name="Indrioko S."/>
            <person name="Kosugi Y."/>
            <person name="Izuno A."/>
            <person name="Isagi Y."/>
            <person name="Lee S.L."/>
            <person name="Shimizu K.K."/>
        </authorList>
    </citation>
    <scope>NUCLEOTIDE SEQUENCE [LARGE SCALE GENOMIC DNA]</scope>
    <source>
        <strain evidence="2">214</strain>
    </source>
</reference>
<protein>
    <submittedName>
        <fullName evidence="2">Uncharacterized protein</fullName>
    </submittedName>
</protein>
<proteinExistence type="inferred from homology"/>
<dbReference type="InterPro" id="IPR005061">
    <property type="entry name" value="Ist1"/>
</dbReference>
<dbReference type="GO" id="GO:0015031">
    <property type="term" value="P:protein transport"/>
    <property type="evidence" value="ECO:0007669"/>
    <property type="project" value="InterPro"/>
</dbReference>
<evidence type="ECO:0000256" key="1">
    <source>
        <dbReference type="ARBA" id="ARBA00005536"/>
    </source>
</evidence>
<dbReference type="PANTHER" id="PTHR12161:SF58">
    <property type="entry name" value="REGULATOR OF VPS4 ACTIVITY IN THE MVB PATHWAY PROTEIN"/>
    <property type="match status" value="1"/>
</dbReference>
<keyword evidence="3" id="KW-1185">Reference proteome</keyword>
<dbReference type="InterPro" id="IPR042277">
    <property type="entry name" value="IST1-like"/>
</dbReference>
<dbReference type="AlphaFoldDB" id="A0AAV5HE67"/>
<gene>
    <name evidence="2" type="ORF">SLEP1_g114</name>
</gene>
<comment type="caution">
    <text evidence="2">The sequence shown here is derived from an EMBL/GenBank/DDBJ whole genome shotgun (WGS) entry which is preliminary data.</text>
</comment>
<name>A0AAV5HE67_9ROSI</name>
<accession>A0AAV5HE67</accession>
<dbReference type="PANTHER" id="PTHR12161">
    <property type="entry name" value="IST1 FAMILY MEMBER"/>
    <property type="match status" value="1"/>
</dbReference>